<name>A0ABP0XGD2_9BRYO</name>
<reference evidence="1" key="1">
    <citation type="submission" date="2024-02" db="EMBL/GenBank/DDBJ databases">
        <authorList>
            <consortium name="ELIXIR-Norway"/>
            <consortium name="Elixir Norway"/>
        </authorList>
    </citation>
    <scope>NUCLEOTIDE SEQUENCE</scope>
</reference>
<protein>
    <submittedName>
        <fullName evidence="1">Uncharacterized protein</fullName>
    </submittedName>
</protein>
<accession>A0ABP0XGD2</accession>
<organism evidence="1 2">
    <name type="scientific">Sphagnum jensenii</name>
    <dbReference type="NCBI Taxonomy" id="128206"/>
    <lineage>
        <taxon>Eukaryota</taxon>
        <taxon>Viridiplantae</taxon>
        <taxon>Streptophyta</taxon>
        <taxon>Embryophyta</taxon>
        <taxon>Bryophyta</taxon>
        <taxon>Sphagnophytina</taxon>
        <taxon>Sphagnopsida</taxon>
        <taxon>Sphagnales</taxon>
        <taxon>Sphagnaceae</taxon>
        <taxon>Sphagnum</taxon>
    </lineage>
</organism>
<sequence>MCTGGWGLFICDGGGLSFHSSDRSCCPAAVEWQEHGFVVQAGRRMVYKSMMEAFGRLRIVLTTGLKSPVGEKL</sequence>
<dbReference type="EMBL" id="OZ020103">
    <property type="protein sequence ID" value="CAK9276763.1"/>
    <property type="molecule type" value="Genomic_DNA"/>
</dbReference>
<gene>
    <name evidence="1" type="ORF">CSSPJE1EN1_LOCUS22241</name>
</gene>
<proteinExistence type="predicted"/>
<keyword evidence="2" id="KW-1185">Reference proteome</keyword>
<dbReference type="Proteomes" id="UP001497444">
    <property type="component" value="Chromosome 8"/>
</dbReference>
<evidence type="ECO:0000313" key="2">
    <source>
        <dbReference type="Proteomes" id="UP001497444"/>
    </source>
</evidence>
<evidence type="ECO:0000313" key="1">
    <source>
        <dbReference type="EMBL" id="CAK9276763.1"/>
    </source>
</evidence>